<protein>
    <submittedName>
        <fullName evidence="3">Uncharacterized protein</fullName>
    </submittedName>
</protein>
<gene>
    <name evidence="3" type="ORF">ACFO0C_06035</name>
</gene>
<comment type="caution">
    <text evidence="3">The sequence shown here is derived from an EMBL/GenBank/DDBJ whole genome shotgun (WGS) entry which is preliminary data.</text>
</comment>
<keyword evidence="2" id="KW-0732">Signal</keyword>
<dbReference type="PROSITE" id="PS51318">
    <property type="entry name" value="TAT"/>
    <property type="match status" value="1"/>
</dbReference>
<dbReference type="RefSeq" id="WP_378065501.1">
    <property type="nucleotide sequence ID" value="NZ_JBHSBL010000005.1"/>
</dbReference>
<evidence type="ECO:0000256" key="2">
    <source>
        <dbReference type="SAM" id="SignalP"/>
    </source>
</evidence>
<feature type="region of interest" description="Disordered" evidence="1">
    <location>
        <begin position="213"/>
        <end position="238"/>
    </location>
</feature>
<evidence type="ECO:0000313" key="3">
    <source>
        <dbReference type="EMBL" id="MFC4064480.1"/>
    </source>
</evidence>
<feature type="compositionally biased region" description="Basic residues" evidence="1">
    <location>
        <begin position="132"/>
        <end position="145"/>
    </location>
</feature>
<feature type="compositionally biased region" description="Acidic residues" evidence="1">
    <location>
        <begin position="99"/>
        <end position="119"/>
    </location>
</feature>
<accession>A0ABV8INC1</accession>
<dbReference type="InterPro" id="IPR006311">
    <property type="entry name" value="TAT_signal"/>
</dbReference>
<keyword evidence="4" id="KW-1185">Reference proteome</keyword>
<name>A0ABV8INC1_9ACTN</name>
<evidence type="ECO:0000256" key="1">
    <source>
        <dbReference type="SAM" id="MobiDB-lite"/>
    </source>
</evidence>
<organism evidence="3 4">
    <name type="scientific">Actinoplanes subglobosus</name>
    <dbReference type="NCBI Taxonomy" id="1547892"/>
    <lineage>
        <taxon>Bacteria</taxon>
        <taxon>Bacillati</taxon>
        <taxon>Actinomycetota</taxon>
        <taxon>Actinomycetes</taxon>
        <taxon>Micromonosporales</taxon>
        <taxon>Micromonosporaceae</taxon>
        <taxon>Actinoplanes</taxon>
    </lineage>
</organism>
<evidence type="ECO:0000313" key="4">
    <source>
        <dbReference type="Proteomes" id="UP001595867"/>
    </source>
</evidence>
<feature type="compositionally biased region" description="Gly residues" evidence="1">
    <location>
        <begin position="226"/>
        <end position="238"/>
    </location>
</feature>
<feature type="chain" id="PRO_5047303290" evidence="2">
    <location>
        <begin position="29"/>
        <end position="238"/>
    </location>
</feature>
<feature type="compositionally biased region" description="Basic residues" evidence="1">
    <location>
        <begin position="214"/>
        <end position="225"/>
    </location>
</feature>
<feature type="region of interest" description="Disordered" evidence="1">
    <location>
        <begin position="95"/>
        <end position="150"/>
    </location>
</feature>
<reference evidence="4" key="1">
    <citation type="journal article" date="2019" name="Int. J. Syst. Evol. Microbiol.">
        <title>The Global Catalogue of Microorganisms (GCM) 10K type strain sequencing project: providing services to taxonomists for standard genome sequencing and annotation.</title>
        <authorList>
            <consortium name="The Broad Institute Genomics Platform"/>
            <consortium name="The Broad Institute Genome Sequencing Center for Infectious Disease"/>
            <person name="Wu L."/>
            <person name="Ma J."/>
        </authorList>
    </citation>
    <scope>NUCLEOTIDE SEQUENCE [LARGE SCALE GENOMIC DNA]</scope>
    <source>
        <strain evidence="4">TBRC 5832</strain>
    </source>
</reference>
<dbReference type="EMBL" id="JBHSBL010000005">
    <property type="protein sequence ID" value="MFC4064480.1"/>
    <property type="molecule type" value="Genomic_DNA"/>
</dbReference>
<dbReference type="Proteomes" id="UP001595867">
    <property type="component" value="Unassembled WGS sequence"/>
</dbReference>
<feature type="signal peptide" evidence="2">
    <location>
        <begin position="1"/>
        <end position="28"/>
    </location>
</feature>
<proteinExistence type="predicted"/>
<sequence length="238" mass="24361">MRKSTRGLITACAGLVAGAAFGAAPALAGPGWWPPGHVLGYYSTMSDCGGYANSLSLLAADYNCGYYPQRIASPYALVIQRPVQIVQPVVDYEPAPVADEPEPVADEPEPVADEPEPVADEPTGGTLADKPAKHHKANRHHKATKAYKAQNTGQIMSDDDSCDTVDVLSACDDAVTLLTVPVVEPIVPIVPLGGPVVVGGPFYDGPFGGPFGHHGGHGGGHHGGHGGHGGGHGGHGGY</sequence>